<feature type="region of interest" description="Disordered" evidence="1">
    <location>
        <begin position="1"/>
        <end position="23"/>
    </location>
</feature>
<sequence>MTDSILRVQESNATSPREMQSEEARALHERLVAYAHFVAGDPESRSGVCSEHSYARVHEAGGARAGAGAGAGVEMRELLSAAPPPSPPAPLDVEHVSGCAPPALSPPALSPPALSPPAAGRESDVESDPDDADEEDAWEERVVSQAPSAAHARLAHAAIDALRELRLARLAHAGSETRGCGAPMRREQARAAARRLRRELAPLWAGGRAAGWLHGALWGALPRRERALYEEVVAELRRSVPRLAERLSPSAAEVPPDPLEPADIGEVDRATDYGYEVGNRRWRL</sequence>
<feature type="compositionally biased region" description="Acidic residues" evidence="1">
    <location>
        <begin position="125"/>
        <end position="138"/>
    </location>
</feature>
<dbReference type="AlphaFoldDB" id="A0A194RIQ4"/>
<feature type="compositionally biased region" description="Pro residues" evidence="1">
    <location>
        <begin position="103"/>
        <end position="115"/>
    </location>
</feature>
<dbReference type="EMBL" id="KQ460154">
    <property type="protein sequence ID" value="KPJ17324.1"/>
    <property type="molecule type" value="Genomic_DNA"/>
</dbReference>
<keyword evidence="3" id="KW-1185">Reference proteome</keyword>
<proteinExistence type="predicted"/>
<dbReference type="Proteomes" id="UP000053240">
    <property type="component" value="Unassembled WGS sequence"/>
</dbReference>
<evidence type="ECO:0000313" key="3">
    <source>
        <dbReference type="Proteomes" id="UP000053240"/>
    </source>
</evidence>
<reference evidence="2 3" key="1">
    <citation type="journal article" date="2015" name="Nat. Commun.">
        <title>Outbred genome sequencing and CRISPR/Cas9 gene editing in butterflies.</title>
        <authorList>
            <person name="Li X."/>
            <person name="Fan D."/>
            <person name="Zhang W."/>
            <person name="Liu G."/>
            <person name="Zhang L."/>
            <person name="Zhao L."/>
            <person name="Fang X."/>
            <person name="Chen L."/>
            <person name="Dong Y."/>
            <person name="Chen Y."/>
            <person name="Ding Y."/>
            <person name="Zhao R."/>
            <person name="Feng M."/>
            <person name="Zhu Y."/>
            <person name="Feng Y."/>
            <person name="Jiang X."/>
            <person name="Zhu D."/>
            <person name="Xiang H."/>
            <person name="Feng X."/>
            <person name="Li S."/>
            <person name="Wang J."/>
            <person name="Zhang G."/>
            <person name="Kronforst M.R."/>
            <person name="Wang W."/>
        </authorList>
    </citation>
    <scope>NUCLEOTIDE SEQUENCE [LARGE SCALE GENOMIC DNA]</scope>
    <source>
        <strain evidence="2">Ya'a_city_454_Pm</strain>
        <tissue evidence="2">Whole body</tissue>
    </source>
</reference>
<protein>
    <submittedName>
        <fullName evidence="2">Uncharacterized protein KIAA1310-like</fullName>
    </submittedName>
</protein>
<name>A0A194RIQ4_PAPMA</name>
<dbReference type="InParanoid" id="A0A194RIQ4"/>
<evidence type="ECO:0000256" key="1">
    <source>
        <dbReference type="SAM" id="MobiDB-lite"/>
    </source>
</evidence>
<dbReference type="STRING" id="76193.A0A194RIQ4"/>
<organism evidence="2 3">
    <name type="scientific">Papilio machaon</name>
    <name type="common">Old World swallowtail butterfly</name>
    <dbReference type="NCBI Taxonomy" id="76193"/>
    <lineage>
        <taxon>Eukaryota</taxon>
        <taxon>Metazoa</taxon>
        <taxon>Ecdysozoa</taxon>
        <taxon>Arthropoda</taxon>
        <taxon>Hexapoda</taxon>
        <taxon>Insecta</taxon>
        <taxon>Pterygota</taxon>
        <taxon>Neoptera</taxon>
        <taxon>Endopterygota</taxon>
        <taxon>Lepidoptera</taxon>
        <taxon>Glossata</taxon>
        <taxon>Ditrysia</taxon>
        <taxon>Papilionoidea</taxon>
        <taxon>Papilionidae</taxon>
        <taxon>Papilioninae</taxon>
        <taxon>Papilio</taxon>
    </lineage>
</organism>
<gene>
    <name evidence="2" type="ORF">RR48_08815</name>
</gene>
<feature type="compositionally biased region" description="Polar residues" evidence="1">
    <location>
        <begin position="1"/>
        <end position="18"/>
    </location>
</feature>
<accession>A0A194RIQ4</accession>
<evidence type="ECO:0000313" key="2">
    <source>
        <dbReference type="EMBL" id="KPJ17324.1"/>
    </source>
</evidence>
<feature type="region of interest" description="Disordered" evidence="1">
    <location>
        <begin position="79"/>
        <end position="145"/>
    </location>
</feature>